<keyword evidence="1" id="KW-0547">Nucleotide-binding</keyword>
<dbReference type="PANTHER" id="PTHR14187">
    <property type="entry name" value="ALPHA KINASE/ELONGATION FACTOR 2 KINASE"/>
    <property type="match status" value="1"/>
</dbReference>
<dbReference type="Proteomes" id="UP000490939">
    <property type="component" value="Unassembled WGS sequence"/>
</dbReference>
<dbReference type="OrthoDB" id="2963168at2759"/>
<evidence type="ECO:0000313" key="7">
    <source>
        <dbReference type="Proteomes" id="UP000447873"/>
    </source>
</evidence>
<evidence type="ECO:0000256" key="2">
    <source>
        <dbReference type="ARBA" id="ARBA00022840"/>
    </source>
</evidence>
<evidence type="ECO:0000313" key="5">
    <source>
        <dbReference type="EMBL" id="KAE9979293.1"/>
    </source>
</evidence>
<evidence type="ECO:0000313" key="4">
    <source>
        <dbReference type="EMBL" id="KAE9963277.1"/>
    </source>
</evidence>
<evidence type="ECO:0008006" key="9">
    <source>
        <dbReference type="Google" id="ProtNLM"/>
    </source>
</evidence>
<reference evidence="5 8" key="1">
    <citation type="submission" date="2019-07" db="EMBL/GenBank/DDBJ databases">
        <title>Venturia inaequalis Genome Resource.</title>
        <authorList>
            <person name="Lichtner F.J."/>
        </authorList>
    </citation>
    <scope>NUCLEOTIDE SEQUENCE [LARGE SCALE GENOMIC DNA]</scope>
    <source>
        <strain evidence="6 7">120213</strain>
        <strain evidence="4">Bline_iso_100314</strain>
        <strain evidence="5 8">DMI_063113</strain>
    </source>
</reference>
<organism evidence="5 8">
    <name type="scientific">Venturia inaequalis</name>
    <name type="common">Apple scab fungus</name>
    <dbReference type="NCBI Taxonomy" id="5025"/>
    <lineage>
        <taxon>Eukaryota</taxon>
        <taxon>Fungi</taxon>
        <taxon>Dikarya</taxon>
        <taxon>Ascomycota</taxon>
        <taxon>Pezizomycotina</taxon>
        <taxon>Dothideomycetes</taxon>
        <taxon>Pleosporomycetidae</taxon>
        <taxon>Venturiales</taxon>
        <taxon>Venturiaceae</taxon>
        <taxon>Venturia</taxon>
    </lineage>
</organism>
<proteinExistence type="predicted"/>
<dbReference type="EMBL" id="WNWS01000041">
    <property type="protein sequence ID" value="KAE9985338.1"/>
    <property type="molecule type" value="Genomic_DNA"/>
</dbReference>
<evidence type="ECO:0000313" key="6">
    <source>
        <dbReference type="EMBL" id="KAE9985338.1"/>
    </source>
</evidence>
<dbReference type="Gene3D" id="3.90.640.10">
    <property type="entry name" value="Actin, Chain A, domain 4"/>
    <property type="match status" value="1"/>
</dbReference>
<dbReference type="Gene3D" id="3.30.420.40">
    <property type="match status" value="2"/>
</dbReference>
<dbReference type="GO" id="GO:0140662">
    <property type="term" value="F:ATP-dependent protein folding chaperone"/>
    <property type="evidence" value="ECO:0007669"/>
    <property type="project" value="InterPro"/>
</dbReference>
<keyword evidence="3" id="KW-1133">Transmembrane helix</keyword>
<evidence type="ECO:0000256" key="1">
    <source>
        <dbReference type="ARBA" id="ARBA00022741"/>
    </source>
</evidence>
<keyword evidence="3" id="KW-0472">Membrane</keyword>
<protein>
    <recommendedName>
        <fullName evidence="9">Actin-like ATPase domain-containing protein</fullName>
    </recommendedName>
</protein>
<dbReference type="SUPFAM" id="SSF53067">
    <property type="entry name" value="Actin-like ATPase domain"/>
    <property type="match status" value="2"/>
</dbReference>
<dbReference type="InterPro" id="IPR043129">
    <property type="entry name" value="ATPase_NBD"/>
</dbReference>
<gene>
    <name evidence="4" type="ORF">BLS_009449</name>
    <name evidence="5" type="ORF">EG327_007064</name>
    <name evidence="6" type="ORF">EG328_007591</name>
</gene>
<dbReference type="PANTHER" id="PTHR14187:SF81">
    <property type="entry name" value="HSP70 FAMILY PROTEIN (AFU_ORTHOLOGUE AFUA_4G14040)"/>
    <property type="match status" value="1"/>
</dbReference>
<dbReference type="AlphaFoldDB" id="A0A8H3V1Z9"/>
<feature type="transmembrane region" description="Helical" evidence="3">
    <location>
        <begin position="12"/>
        <end position="32"/>
    </location>
</feature>
<keyword evidence="8" id="KW-1185">Reference proteome</keyword>
<dbReference type="GO" id="GO:0005524">
    <property type="term" value="F:ATP binding"/>
    <property type="evidence" value="ECO:0007669"/>
    <property type="project" value="UniProtKB-KW"/>
</dbReference>
<dbReference type="EMBL" id="WNWR01000418">
    <property type="protein sequence ID" value="KAE9979293.1"/>
    <property type="molecule type" value="Genomic_DNA"/>
</dbReference>
<dbReference type="InterPro" id="IPR013126">
    <property type="entry name" value="Hsp_70_fam"/>
</dbReference>
<comment type="caution">
    <text evidence="5">The sequence shown here is derived from an EMBL/GenBank/DDBJ whole genome shotgun (WGS) entry which is preliminary data.</text>
</comment>
<dbReference type="EMBL" id="WNWQ01000868">
    <property type="protein sequence ID" value="KAE9963277.1"/>
    <property type="molecule type" value="Genomic_DNA"/>
</dbReference>
<evidence type="ECO:0000256" key="3">
    <source>
        <dbReference type="SAM" id="Phobius"/>
    </source>
</evidence>
<dbReference type="Pfam" id="PF00012">
    <property type="entry name" value="HSP70"/>
    <property type="match status" value="1"/>
</dbReference>
<name>A0A8H3V1Z9_VENIN</name>
<sequence>MNVRMDNIHHRYFLGFDFGTTYTGIAYVSSIIDPDSTRITIRDVDYLNDWPDHGDTASKVPSRIAYHGHNQETGEPNVYWGFTLTPAMQEAYSWMKLLLDNHVAPTTFDLTSDELTSAILRPGMTELPNGKSPVDVCSDFLKGVYEFAMAELARHMTDDLFENTPITFCLTVPATWSDKAKNDTREAARTAGIGSRDGDMLRLITEPEAAIIATLNNQVAKHPRNPISKDSAVILGDLGGGTNDFITYLIIDNDDKYELKELVPGQGAKSGSTFIDQALHSWMNLVFGRTFRDLPVDKIEPNSYFMREFESRKKAFGKQTEGAPKVFELPLVIPNQATTSNYDAKEYLVKFGEEEMQAFFQPSIDSILAILDAQLAASNAAISAQPSKRFKVEYVVLAGGFGSSRYIQDIVREWCYNNGGLELLHTDDPQAAIMKGAALWGLDTVKVFSRSCRRHYGFSFQDEFDEDLDPDSKLVFQEWFPDYHLCEGRMAWQIAKGDELAEDQVITNDLELTYEPGVTPVERLQLYSSDAVEQQRYDDSEGVDLVGCMELDFSTVPLDRFAKKRAKVNGSWKDIYKIEYQVQVIMNAGEGVLKFRVVTNDRDQSVLVSEREIDYSLAR</sequence>
<dbReference type="Proteomes" id="UP000433883">
    <property type="component" value="Unassembled WGS sequence"/>
</dbReference>
<evidence type="ECO:0000313" key="8">
    <source>
        <dbReference type="Proteomes" id="UP000490939"/>
    </source>
</evidence>
<keyword evidence="3" id="KW-0812">Transmembrane</keyword>
<dbReference type="CDD" id="cd10170">
    <property type="entry name" value="ASKHA_NBD_HSP70"/>
    <property type="match status" value="1"/>
</dbReference>
<dbReference type="Proteomes" id="UP000447873">
    <property type="component" value="Unassembled WGS sequence"/>
</dbReference>
<keyword evidence="2" id="KW-0067">ATP-binding</keyword>
<accession>A0A8H3V1Z9</accession>